<evidence type="ECO:0000313" key="1">
    <source>
        <dbReference type="EMBL" id="SMF50434.1"/>
    </source>
</evidence>
<dbReference type="STRING" id="286727.SAMN02982917_2586"/>
<evidence type="ECO:0000313" key="2">
    <source>
        <dbReference type="Proteomes" id="UP000192936"/>
    </source>
</evidence>
<dbReference type="EMBL" id="FXAK01000005">
    <property type="protein sequence ID" value="SMF50434.1"/>
    <property type="molecule type" value="Genomic_DNA"/>
</dbReference>
<dbReference type="AlphaFoldDB" id="A0A1X7FDC4"/>
<reference evidence="1 2" key="1">
    <citation type="submission" date="2017-04" db="EMBL/GenBank/DDBJ databases">
        <authorList>
            <person name="Afonso C.L."/>
            <person name="Miller P.J."/>
            <person name="Scott M.A."/>
            <person name="Spackman E."/>
            <person name="Goraichik I."/>
            <person name="Dimitrov K.M."/>
            <person name="Suarez D.L."/>
            <person name="Swayne D.E."/>
        </authorList>
    </citation>
    <scope>NUCLEOTIDE SEQUENCE [LARGE SCALE GENOMIC DNA]</scope>
    <source>
        <strain evidence="1 2">A2P</strain>
    </source>
</reference>
<dbReference type="RefSeq" id="WP_085085868.1">
    <property type="nucleotide sequence ID" value="NZ_FXAK01000005.1"/>
</dbReference>
<sequence length="169" mass="19170">MPDYLPDLIAATKRLAAPARWGAHDDQFRAVCALDIDGVTMEGLWLRGQCIREITDRRVTFQLEWLAPGWRRGAVARLDWRPESPHGNKNIGPAHLRLMVIEGSHHHPFALNWPLGFQRMFGENLPIAEPLADEPASFHDLTDLAGRLFNIQGMEAFPVPPWEPRLGRL</sequence>
<organism evidence="1 2">
    <name type="scientific">Azospirillum oryzae</name>
    <dbReference type="NCBI Taxonomy" id="286727"/>
    <lineage>
        <taxon>Bacteria</taxon>
        <taxon>Pseudomonadati</taxon>
        <taxon>Pseudomonadota</taxon>
        <taxon>Alphaproteobacteria</taxon>
        <taxon>Rhodospirillales</taxon>
        <taxon>Azospirillaceae</taxon>
        <taxon>Azospirillum</taxon>
    </lineage>
</organism>
<proteinExistence type="predicted"/>
<dbReference type="Proteomes" id="UP000192936">
    <property type="component" value="Unassembled WGS sequence"/>
</dbReference>
<accession>A0A1X7FDC4</accession>
<gene>
    <name evidence="1" type="ORF">SAMN02982917_2586</name>
</gene>
<protein>
    <submittedName>
        <fullName evidence="1">Uncharacterized protein</fullName>
    </submittedName>
</protein>
<name>A0A1X7FDC4_9PROT</name>
<dbReference type="OrthoDB" id="7375923at2"/>